<proteinExistence type="predicted"/>
<keyword evidence="3" id="KW-1185">Reference proteome</keyword>
<organism evidence="2 3">
    <name type="scientific">Hondaea fermentalgiana</name>
    <dbReference type="NCBI Taxonomy" id="2315210"/>
    <lineage>
        <taxon>Eukaryota</taxon>
        <taxon>Sar</taxon>
        <taxon>Stramenopiles</taxon>
        <taxon>Bigyra</taxon>
        <taxon>Labyrinthulomycetes</taxon>
        <taxon>Thraustochytrida</taxon>
        <taxon>Thraustochytriidae</taxon>
        <taxon>Hondaea</taxon>
    </lineage>
</organism>
<dbReference type="Proteomes" id="UP000241890">
    <property type="component" value="Unassembled WGS sequence"/>
</dbReference>
<dbReference type="AlphaFoldDB" id="A0A2R5FZB0"/>
<name>A0A2R5FZB0_9STRA</name>
<feature type="compositionally biased region" description="Basic and acidic residues" evidence="1">
    <location>
        <begin position="113"/>
        <end position="128"/>
    </location>
</feature>
<evidence type="ECO:0000313" key="2">
    <source>
        <dbReference type="EMBL" id="GBG24060.1"/>
    </source>
</evidence>
<feature type="compositionally biased region" description="Acidic residues" evidence="1">
    <location>
        <begin position="92"/>
        <end position="112"/>
    </location>
</feature>
<accession>A0A2R5FZB0</accession>
<evidence type="ECO:0000256" key="1">
    <source>
        <dbReference type="SAM" id="MobiDB-lite"/>
    </source>
</evidence>
<gene>
    <name evidence="2" type="ORF">FCC1311_002782</name>
</gene>
<evidence type="ECO:0000313" key="3">
    <source>
        <dbReference type="Proteomes" id="UP000241890"/>
    </source>
</evidence>
<dbReference type="EMBL" id="BEYU01000003">
    <property type="protein sequence ID" value="GBG24060.1"/>
    <property type="molecule type" value="Genomic_DNA"/>
</dbReference>
<dbReference type="InParanoid" id="A0A2R5FZB0"/>
<protein>
    <submittedName>
        <fullName evidence="2">Uncharacterized protein</fullName>
    </submittedName>
</protein>
<comment type="caution">
    <text evidence="2">The sequence shown here is derived from an EMBL/GenBank/DDBJ whole genome shotgun (WGS) entry which is preliminary data.</text>
</comment>
<feature type="region of interest" description="Disordered" evidence="1">
    <location>
        <begin position="163"/>
        <end position="200"/>
    </location>
</feature>
<sequence>MGERVEPEAMEAYFEARVATLEAALRQRGQQGTLERLSMATRRRRVHTLEPRMAAPRKLSAAEADSEELEASAQDEQSDDRDLLEGGAETSGEGEDFGDAEQEDEDEEEPETSDDRTSAELGRPRGDSEFTVETTRSAAPRGLGALNDEIWRFVGKFFGDMGSSPESGSSRFLRRLSMGRRDRGESVTSSNGSRRATRRDTVFQEQTGEVQDRFEAYLQGSRPNIWHKVIVCIFPSGVGVFAREEDIADHQSVIDLFFDKLVLPTGNPVDIMKIELSRTRFAYAMHTEYDTFILAAASKASREDHVERIQSAYEQYIETEIRRRAVMQITWQIATPDSRRALRTTREAPLYKEMQDALLGKLDEDLRHLVHSHIVRKALHIWSAIARHSRARRAALAST</sequence>
<feature type="region of interest" description="Disordered" evidence="1">
    <location>
        <begin position="26"/>
        <end position="140"/>
    </location>
</feature>
<reference evidence="2 3" key="1">
    <citation type="submission" date="2017-12" db="EMBL/GenBank/DDBJ databases">
        <title>Sequencing, de novo assembly and annotation of complete genome of a new Thraustochytrid species, strain FCC1311.</title>
        <authorList>
            <person name="Sedici K."/>
            <person name="Godart F."/>
            <person name="Aiese Cigliano R."/>
            <person name="Sanseverino W."/>
            <person name="Barakat M."/>
            <person name="Ortet P."/>
            <person name="Marechal E."/>
            <person name="Cagnac O."/>
            <person name="Amato A."/>
        </authorList>
    </citation>
    <scope>NUCLEOTIDE SEQUENCE [LARGE SCALE GENOMIC DNA]</scope>
</reference>